<feature type="chain" id="PRO_5034754154" description="Bacterial OB-fold domain-containing protein" evidence="1">
    <location>
        <begin position="23"/>
        <end position="108"/>
    </location>
</feature>
<sequence length="108" mass="11573">MRKYILVAMAAALICMNSGMMANATQKAKNATVKGTTAVQKQDQAQQSFSGLVKKSGKIIFLETDEGVFRLKGKDLQDFVGKKVAILGTINSQNGSEHIVVAKAVITQ</sequence>
<dbReference type="Proteomes" id="UP000826725">
    <property type="component" value="Chromosome"/>
</dbReference>
<feature type="signal peptide" evidence="1">
    <location>
        <begin position="1"/>
        <end position="22"/>
    </location>
</feature>
<reference evidence="2" key="1">
    <citation type="submission" date="2020-09" db="EMBL/GenBank/DDBJ databases">
        <title>Desulfogranum mesoprofundum gen. nov., sp. nov., a novel mesophilic, sulfate-reducing chemolithoautotroph isolated from a deep-sea hydrothermal vent chimney in the Suiyo Seamount.</title>
        <authorList>
            <person name="Hashimoto Y."/>
            <person name="Nakagawa S."/>
        </authorList>
    </citation>
    <scope>NUCLEOTIDE SEQUENCE</scope>
    <source>
        <strain evidence="2">KT2</strain>
    </source>
</reference>
<evidence type="ECO:0000256" key="1">
    <source>
        <dbReference type="SAM" id="SignalP"/>
    </source>
</evidence>
<keyword evidence="3" id="KW-1185">Reference proteome</keyword>
<gene>
    <name evidence="2" type="ORF">DGMP_36400</name>
</gene>
<protein>
    <recommendedName>
        <fullName evidence="4">Bacterial OB-fold domain-containing protein</fullName>
    </recommendedName>
</protein>
<evidence type="ECO:0008006" key="4">
    <source>
        <dbReference type="Google" id="ProtNLM"/>
    </source>
</evidence>
<evidence type="ECO:0000313" key="3">
    <source>
        <dbReference type="Proteomes" id="UP000826725"/>
    </source>
</evidence>
<dbReference type="EMBL" id="AP024086">
    <property type="protein sequence ID" value="BCL62947.1"/>
    <property type="molecule type" value="Genomic_DNA"/>
</dbReference>
<proteinExistence type="predicted"/>
<accession>A0A8D5JNR7</accession>
<organism evidence="2 3">
    <name type="scientific">Desulfomarina profundi</name>
    <dbReference type="NCBI Taxonomy" id="2772557"/>
    <lineage>
        <taxon>Bacteria</taxon>
        <taxon>Pseudomonadati</taxon>
        <taxon>Thermodesulfobacteriota</taxon>
        <taxon>Desulfobulbia</taxon>
        <taxon>Desulfobulbales</taxon>
        <taxon>Desulfobulbaceae</taxon>
        <taxon>Desulfomarina</taxon>
    </lineage>
</organism>
<dbReference type="KEGG" id="dbk:DGMP_36400"/>
<name>A0A8D5JNR7_9BACT</name>
<keyword evidence="1" id="KW-0732">Signal</keyword>
<dbReference type="AlphaFoldDB" id="A0A8D5JNR7"/>
<dbReference type="RefSeq" id="WP_228855250.1">
    <property type="nucleotide sequence ID" value="NZ_AP024086.1"/>
</dbReference>
<evidence type="ECO:0000313" key="2">
    <source>
        <dbReference type="EMBL" id="BCL62947.1"/>
    </source>
</evidence>